<feature type="transmembrane region" description="Helical" evidence="8">
    <location>
        <begin position="316"/>
        <end position="338"/>
    </location>
</feature>
<dbReference type="GO" id="GO:0006364">
    <property type="term" value="P:rRNA processing"/>
    <property type="evidence" value="ECO:0007669"/>
    <property type="project" value="TreeGrafter"/>
</dbReference>
<feature type="domain" description="Nrap protein" evidence="12">
    <location>
        <begin position="621"/>
        <end position="830"/>
    </location>
</feature>
<evidence type="ECO:0000259" key="14">
    <source>
        <dbReference type="Pfam" id="PF17407"/>
    </source>
</evidence>
<feature type="domain" description="Nrap protein" evidence="11">
    <location>
        <begin position="444"/>
        <end position="607"/>
    </location>
</feature>
<evidence type="ECO:0000256" key="6">
    <source>
        <dbReference type="ARBA" id="ARBA00035000"/>
    </source>
</evidence>
<keyword evidence="4 7" id="KW-0694">RNA-binding</keyword>
<dbReference type="InterPro" id="IPR035370">
    <property type="entry name" value="Nrap_D5"/>
</dbReference>
<comment type="similarity">
    <text evidence="2 7">Belongs to the NRAP family.</text>
</comment>
<keyword evidence="8" id="KW-1133">Transmembrane helix</keyword>
<dbReference type="PANTHER" id="PTHR17972">
    <property type="entry name" value="NUCLEOLAR RNA-ASSOCIATED PROTEIN"/>
    <property type="match status" value="1"/>
</dbReference>
<dbReference type="OrthoDB" id="10251401at2759"/>
<dbReference type="GO" id="GO:0003723">
    <property type="term" value="F:RNA binding"/>
    <property type="evidence" value="ECO:0007669"/>
    <property type="project" value="UniProtKB-KW"/>
</dbReference>
<feature type="domain" description="Nrap protein" evidence="9">
    <location>
        <begin position="153"/>
        <end position="295"/>
    </location>
</feature>
<dbReference type="InterPro" id="IPR035369">
    <property type="entry name" value="Nrap_D4"/>
</dbReference>
<dbReference type="STRING" id="6526.A0A2C9LX78"/>
<dbReference type="InterPro" id="IPR035368">
    <property type="entry name" value="Nrap_D3"/>
</dbReference>
<evidence type="ECO:0000256" key="4">
    <source>
        <dbReference type="ARBA" id="ARBA00022884"/>
    </source>
</evidence>
<evidence type="ECO:0000256" key="8">
    <source>
        <dbReference type="SAM" id="Phobius"/>
    </source>
</evidence>
<dbReference type="GO" id="GO:0006409">
    <property type="term" value="P:tRNA export from nucleus"/>
    <property type="evidence" value="ECO:0007669"/>
    <property type="project" value="TreeGrafter"/>
</dbReference>
<keyword evidence="8" id="KW-0472">Membrane</keyword>
<dbReference type="Pfam" id="PF17404">
    <property type="entry name" value="Nrap_D3"/>
    <property type="match status" value="1"/>
</dbReference>
<evidence type="ECO:0000259" key="10">
    <source>
        <dbReference type="Pfam" id="PF17403"/>
    </source>
</evidence>
<sequence length="1126" mass="128626">MKRKLTTEENVQTPLSNDITDQVSSKNIKKAKNKNHDFSTEEIQRLKETEALFHSSLFRLQVTELLKEVSVNQNFNSSVKECITKLQDILTSLPAGKTHKIADKEWLQSLGIQIPFLEKPERVKGSFQFLPPTEVRLTGSMTLDTIVKPNLIVDLVLQMPKACFEPKDYLNQRYVRKRALYLCVVASHLSKNKQIEDLKFTYMMSNPYKPVLLLTIKVTEKRKLQFRLLLEPEENIFKLSRFELSKNNVRPNWFLGKDSESKEADFLPATPFYNSSILNDLTLKVNDQFIADVLKDSEGVRDGIILLKVWFRQRELLTGFGSFSSFILTAYVASLIMLKKINKMMNSYQVFRTTILHLSKADWIAEPPTLSEGISPRVFPTTDEYGGATSCVFVDRTGFYNMAYMISSSIFARVKDEAALALTTLDQHHSSSFDVLFMTPVSFARKFDHVFHITTSSAVKECMSSKINEFTSRDIDFAGHSNIVVSHYILQILLKALEKRVSLVQQESCTCPEWKISEKAFNFDSIRLLTFGLVLNVSNAFNVLDKGPPADLTEAKEFREFWGEKSEIRRFKDGTIHEAVLWSESSKQSDRRLVCKKIVQHILSKHYGISKDSVQYMEGKLDSLLHLNVSSKEARDEYGTGEEQSLSVLRSFEELNRVIRALSSIPLAIHSVSGIHPVFRHTEVFPALTAANVTKEMDVEKNHIVPKEGKPLPQFVPPLDVICMLESSGKWPEDVDAIQHMKTLFHIKIGNELKEKHFYSVSIHSSHVDVLKDGYVFRIKIVNTKELAVLRTHKTDDGMVKFRETDESLALEREIIALPYITSLLHGIQQENPAFSSTVRLCKRWIAAQMVWDFLPEIVIELLVAYIFISPYPYTAPGSPCNGFFRFLHLLSTFNWKTDPLMINLNKEFTEEDFSTIPKEFTKHRATLPCMCLVTPQDKQGTKWTRPNPTEPFLQRLIVLARESLKIVEAQVMLQTASADFKLIFRPPLGHYDLIIRLLKKVNVNRYQAVDAKKDVCVNLPDKSQKQPIPLVGFNPVRLFVQDLRSVFGDFAMFFHDTFGGDVIGVVWKSQAFEKKDFATSHFNYRKPSVNKDETVSLMTEKECILEDIRVIGGGIVESITVPSEA</sequence>
<protein>
    <recommendedName>
        <fullName evidence="3 7">Nucleolar protein 6</fullName>
    </recommendedName>
</protein>
<evidence type="ECO:0000256" key="7">
    <source>
        <dbReference type="RuleBase" id="RU364032"/>
    </source>
</evidence>
<evidence type="ECO:0000256" key="2">
    <source>
        <dbReference type="ARBA" id="ARBA00006674"/>
    </source>
</evidence>
<evidence type="ECO:0000313" key="15">
    <source>
        <dbReference type="EnsemblMetazoa" id="BGLB036051-PB"/>
    </source>
</evidence>
<name>A0A2C9LX78_BIOGL</name>
<gene>
    <name evidence="15" type="primary">106072609</name>
</gene>
<keyword evidence="5 7" id="KW-0539">Nucleus</keyword>
<evidence type="ECO:0000259" key="11">
    <source>
        <dbReference type="Pfam" id="PF17404"/>
    </source>
</evidence>
<dbReference type="PANTHER" id="PTHR17972:SF0">
    <property type="entry name" value="NUCLEOLAR PROTEIN 6"/>
    <property type="match status" value="1"/>
</dbReference>
<feature type="domain" description="Nrap protein" evidence="13">
    <location>
        <begin position="833"/>
        <end position="987"/>
    </location>
</feature>
<reference evidence="15" key="1">
    <citation type="submission" date="2020-05" db="UniProtKB">
        <authorList>
            <consortium name="EnsemblMetazoa"/>
        </authorList>
    </citation>
    <scope>IDENTIFICATION</scope>
    <source>
        <strain evidence="15">BB02</strain>
    </source>
</reference>
<proteinExistence type="inferred from homology"/>
<dbReference type="VEuPathDB" id="VectorBase:BGLAX_039523"/>
<evidence type="ECO:0000259" key="13">
    <source>
        <dbReference type="Pfam" id="PF17406"/>
    </source>
</evidence>
<organism evidence="15 16">
    <name type="scientific">Biomphalaria glabrata</name>
    <name type="common">Bloodfluke planorb</name>
    <name type="synonym">Freshwater snail</name>
    <dbReference type="NCBI Taxonomy" id="6526"/>
    <lineage>
        <taxon>Eukaryota</taxon>
        <taxon>Metazoa</taxon>
        <taxon>Spiralia</taxon>
        <taxon>Lophotrochozoa</taxon>
        <taxon>Mollusca</taxon>
        <taxon>Gastropoda</taxon>
        <taxon>Heterobranchia</taxon>
        <taxon>Euthyneura</taxon>
        <taxon>Panpulmonata</taxon>
        <taxon>Hygrophila</taxon>
        <taxon>Lymnaeoidea</taxon>
        <taxon>Planorbidae</taxon>
        <taxon>Biomphalaria</taxon>
    </lineage>
</organism>
<comment type="function">
    <text evidence="6">Part of the small subunit (SSU) processome, first precursor of the small eukaryotic ribosomal subunit. During the assembly of the SSU processome in the nucleolus, many ribosome biogenesis factors, an RNA chaperone and ribosomal proteins associate with the nascent pre-rRNA and work in concert to generate RNA folding, modifications, rearrangements and cleavage as well as targeted degradation of pre-ribosomal RNA by the RNA exosome.</text>
</comment>
<dbReference type="Pfam" id="PF17406">
    <property type="entry name" value="Nrap_D5"/>
    <property type="match status" value="1"/>
</dbReference>
<dbReference type="Pfam" id="PF03813">
    <property type="entry name" value="Nrap"/>
    <property type="match status" value="1"/>
</dbReference>
<dbReference type="InterPro" id="IPR035371">
    <property type="entry name" value="Nrap_D6"/>
</dbReference>
<dbReference type="Pfam" id="PF17405">
    <property type="entry name" value="Nrap_D4"/>
    <property type="match status" value="1"/>
</dbReference>
<dbReference type="Pfam" id="PF17403">
    <property type="entry name" value="Nrap_D2"/>
    <property type="match status" value="1"/>
</dbReference>
<dbReference type="Gene3D" id="1.10.1410.10">
    <property type="match status" value="2"/>
</dbReference>
<evidence type="ECO:0000259" key="9">
    <source>
        <dbReference type="Pfam" id="PF03813"/>
    </source>
</evidence>
<evidence type="ECO:0000256" key="1">
    <source>
        <dbReference type="ARBA" id="ARBA00004604"/>
    </source>
</evidence>
<dbReference type="InterPro" id="IPR035367">
    <property type="entry name" value="Nrap_D2"/>
</dbReference>
<feature type="domain" description="Nrap protein" evidence="10">
    <location>
        <begin position="300"/>
        <end position="439"/>
    </location>
</feature>
<dbReference type="EnsemblMetazoa" id="BGLB036051-RB">
    <property type="protein sequence ID" value="BGLB036051-PB"/>
    <property type="gene ID" value="BGLB036051"/>
</dbReference>
<dbReference type="GO" id="GO:0034456">
    <property type="term" value="C:UTP-C complex"/>
    <property type="evidence" value="ECO:0007669"/>
    <property type="project" value="TreeGrafter"/>
</dbReference>
<dbReference type="AlphaFoldDB" id="A0A2C9LX78"/>
<dbReference type="InterPro" id="IPR005554">
    <property type="entry name" value="NOL6/Upt22"/>
</dbReference>
<dbReference type="InterPro" id="IPR035082">
    <property type="entry name" value="Nrap_D1"/>
</dbReference>
<evidence type="ECO:0000256" key="3">
    <source>
        <dbReference type="ARBA" id="ARBA00016437"/>
    </source>
</evidence>
<feature type="domain" description="Nrap protein" evidence="14">
    <location>
        <begin position="990"/>
        <end position="1120"/>
    </location>
</feature>
<dbReference type="GO" id="GO:0032040">
    <property type="term" value="C:small-subunit processome"/>
    <property type="evidence" value="ECO:0007669"/>
    <property type="project" value="TreeGrafter"/>
</dbReference>
<dbReference type="Proteomes" id="UP000076420">
    <property type="component" value="Unassembled WGS sequence"/>
</dbReference>
<keyword evidence="8" id="KW-0812">Transmembrane</keyword>
<accession>A0A2C9LX78</accession>
<evidence type="ECO:0000259" key="12">
    <source>
        <dbReference type="Pfam" id="PF17405"/>
    </source>
</evidence>
<dbReference type="GO" id="GO:0032545">
    <property type="term" value="C:CURI complex"/>
    <property type="evidence" value="ECO:0007669"/>
    <property type="project" value="TreeGrafter"/>
</dbReference>
<evidence type="ECO:0000256" key="5">
    <source>
        <dbReference type="ARBA" id="ARBA00023242"/>
    </source>
</evidence>
<dbReference type="VEuPathDB" id="VectorBase:BGLB036051"/>
<dbReference type="Gene3D" id="3.30.70.3030">
    <property type="match status" value="1"/>
</dbReference>
<evidence type="ECO:0000313" key="16">
    <source>
        <dbReference type="Proteomes" id="UP000076420"/>
    </source>
</evidence>
<comment type="subcellular location">
    <subcellularLocation>
        <location evidence="1 7">Nucleus</location>
        <location evidence="1 7">Nucleolus</location>
    </subcellularLocation>
</comment>
<dbReference type="KEGG" id="bgt:106072609"/>
<dbReference type="Pfam" id="PF17407">
    <property type="entry name" value="Nrap_D6"/>
    <property type="match status" value="1"/>
</dbReference>